<dbReference type="InterPro" id="IPR027383">
    <property type="entry name" value="Znf_put"/>
</dbReference>
<dbReference type="Gene3D" id="1.10.10.1320">
    <property type="entry name" value="Anti-sigma factor, zinc-finger domain"/>
    <property type="match status" value="1"/>
</dbReference>
<evidence type="ECO:0000256" key="1">
    <source>
        <dbReference type="SAM" id="MobiDB-lite"/>
    </source>
</evidence>
<dbReference type="Pfam" id="PF13490">
    <property type="entry name" value="zf-HC2"/>
    <property type="match status" value="1"/>
</dbReference>
<dbReference type="Proteomes" id="UP000885826">
    <property type="component" value="Unassembled WGS sequence"/>
</dbReference>
<feature type="region of interest" description="Disordered" evidence="1">
    <location>
        <begin position="125"/>
        <end position="157"/>
    </location>
</feature>
<feature type="transmembrane region" description="Helical" evidence="2">
    <location>
        <begin position="82"/>
        <end position="102"/>
    </location>
</feature>
<dbReference type="AlphaFoldDB" id="A0A9C9EPS4"/>
<proteinExistence type="predicted"/>
<evidence type="ECO:0000313" key="4">
    <source>
        <dbReference type="EMBL" id="HEC79266.1"/>
    </source>
</evidence>
<keyword evidence="2" id="KW-1133">Transmembrane helix</keyword>
<sequence>MKCNFSAELLSAYLDGELNEKDKQKVKEHLKGCASCRKELEELRRFDEYVRDMEIEEPSREFVFTLNRKILERISKKRRFSFFKLSPLLAPVAVAALAFIIINNMVQRPHHLINLDHRIVYPGGGGVETETQGRAEVSEAPESRSSPEEKYARGAGFAKKEVESSVKPKAARVIESSETEEVSDRITAVRSAEEEMPAASVPSLDELEIPEGRIVRAIVDTNGNIVKVATGNKIVPERDTLLERRLKGQQIAPPTVAGKRKQLYMDLTRQKESEE</sequence>
<dbReference type="InterPro" id="IPR041916">
    <property type="entry name" value="Anti_sigma_zinc_sf"/>
</dbReference>
<evidence type="ECO:0000256" key="2">
    <source>
        <dbReference type="SAM" id="Phobius"/>
    </source>
</evidence>
<evidence type="ECO:0000259" key="3">
    <source>
        <dbReference type="Pfam" id="PF13490"/>
    </source>
</evidence>
<comment type="caution">
    <text evidence="4">The sequence shown here is derived from an EMBL/GenBank/DDBJ whole genome shotgun (WGS) entry which is preliminary data.</text>
</comment>
<feature type="domain" description="Putative zinc-finger" evidence="3">
    <location>
        <begin position="7"/>
        <end position="37"/>
    </location>
</feature>
<evidence type="ECO:0000313" key="5">
    <source>
        <dbReference type="Proteomes" id="UP000885826"/>
    </source>
</evidence>
<name>A0A9C9EPS4_UNCW3</name>
<organism evidence="4 5">
    <name type="scientific">candidate division WOR-3 bacterium</name>
    <dbReference type="NCBI Taxonomy" id="2052148"/>
    <lineage>
        <taxon>Bacteria</taxon>
        <taxon>Bacteria division WOR-3</taxon>
    </lineage>
</organism>
<keyword evidence="2" id="KW-0472">Membrane</keyword>
<protein>
    <recommendedName>
        <fullName evidence="3">Putative zinc-finger domain-containing protein</fullName>
    </recommendedName>
</protein>
<feature type="compositionally biased region" description="Basic and acidic residues" evidence="1">
    <location>
        <begin position="131"/>
        <end position="157"/>
    </location>
</feature>
<keyword evidence="2" id="KW-0812">Transmembrane</keyword>
<reference evidence="4" key="1">
    <citation type="journal article" date="2020" name="mSystems">
        <title>Genome- and Community-Level Interaction Insights into Carbon Utilization and Element Cycling Functions of Hydrothermarchaeota in Hydrothermal Sediment.</title>
        <authorList>
            <person name="Zhou Z."/>
            <person name="Liu Y."/>
            <person name="Xu W."/>
            <person name="Pan J."/>
            <person name="Luo Z.H."/>
            <person name="Li M."/>
        </authorList>
    </citation>
    <scope>NUCLEOTIDE SEQUENCE</scope>
    <source>
        <strain evidence="4">HyVt-388</strain>
    </source>
</reference>
<gene>
    <name evidence="4" type="ORF">ENI34_09045</name>
</gene>
<accession>A0A9C9EPS4</accession>
<dbReference type="EMBL" id="DRIG01000094">
    <property type="protein sequence ID" value="HEC79266.1"/>
    <property type="molecule type" value="Genomic_DNA"/>
</dbReference>